<dbReference type="Pfam" id="PF03184">
    <property type="entry name" value="DDE_1"/>
    <property type="match status" value="1"/>
</dbReference>
<dbReference type="Proteomes" id="UP000288716">
    <property type="component" value="Unassembled WGS sequence"/>
</dbReference>
<keyword evidence="3" id="KW-1185">Reference proteome</keyword>
<dbReference type="OrthoDB" id="6514731at2759"/>
<evidence type="ECO:0000313" key="3">
    <source>
        <dbReference type="Proteomes" id="UP000288716"/>
    </source>
</evidence>
<dbReference type="EMBL" id="NCKV01011765">
    <property type="protein sequence ID" value="RWS21547.1"/>
    <property type="molecule type" value="Genomic_DNA"/>
</dbReference>
<organism evidence="2 3">
    <name type="scientific">Leptotrombidium deliense</name>
    <dbReference type="NCBI Taxonomy" id="299467"/>
    <lineage>
        <taxon>Eukaryota</taxon>
        <taxon>Metazoa</taxon>
        <taxon>Ecdysozoa</taxon>
        <taxon>Arthropoda</taxon>
        <taxon>Chelicerata</taxon>
        <taxon>Arachnida</taxon>
        <taxon>Acari</taxon>
        <taxon>Acariformes</taxon>
        <taxon>Trombidiformes</taxon>
        <taxon>Prostigmata</taxon>
        <taxon>Anystina</taxon>
        <taxon>Parasitengona</taxon>
        <taxon>Trombiculoidea</taxon>
        <taxon>Trombiculidae</taxon>
        <taxon>Leptotrombidium</taxon>
    </lineage>
</organism>
<feature type="non-terminal residue" evidence="2">
    <location>
        <position position="147"/>
    </location>
</feature>
<accession>A0A443S1X3</accession>
<dbReference type="VEuPathDB" id="VectorBase:LDEU010493"/>
<feature type="domain" description="DDE-1" evidence="1">
    <location>
        <begin position="2"/>
        <end position="64"/>
    </location>
</feature>
<dbReference type="AlphaFoldDB" id="A0A443S1X3"/>
<dbReference type="InterPro" id="IPR004875">
    <property type="entry name" value="DDE_SF_endonuclease_dom"/>
</dbReference>
<comment type="caution">
    <text evidence="2">The sequence shown here is derived from an EMBL/GenBank/DDBJ whole genome shotgun (WGS) entry which is preliminary data.</text>
</comment>
<proteinExistence type="predicted"/>
<reference evidence="2 3" key="1">
    <citation type="journal article" date="2018" name="Gigascience">
        <title>Genomes of trombidid mites reveal novel predicted allergens and laterally-transferred genes associated with secondary metabolism.</title>
        <authorList>
            <person name="Dong X."/>
            <person name="Chaisiri K."/>
            <person name="Xia D."/>
            <person name="Armstrong S.D."/>
            <person name="Fang Y."/>
            <person name="Donnelly M.J."/>
            <person name="Kadowaki T."/>
            <person name="McGarry J.W."/>
            <person name="Darby A.C."/>
            <person name="Makepeace B.L."/>
        </authorList>
    </citation>
    <scope>NUCLEOTIDE SEQUENCE [LARGE SCALE GENOMIC DNA]</scope>
    <source>
        <strain evidence="2">UoL-UT</strain>
    </source>
</reference>
<evidence type="ECO:0000259" key="1">
    <source>
        <dbReference type="Pfam" id="PF03184"/>
    </source>
</evidence>
<protein>
    <submittedName>
        <fullName evidence="2">Pdc2p-like protein</fullName>
    </submittedName>
</protein>
<evidence type="ECO:0000313" key="2">
    <source>
        <dbReference type="EMBL" id="RWS21547.1"/>
    </source>
</evidence>
<name>A0A443S1X3_9ACAR</name>
<dbReference type="GO" id="GO:0003676">
    <property type="term" value="F:nucleic acid binding"/>
    <property type="evidence" value="ECO:0007669"/>
    <property type="project" value="InterPro"/>
</dbReference>
<gene>
    <name evidence="2" type="ORF">B4U80_02235</name>
</gene>
<sequence>MLQPLDAGIIAAFKVKYRRKYVRFLINSYEKNITETPKLDMLSAIRFVINSWNEVTVETVINCWRKTKLIDINCDAVNDNNIDLNLLIEDLTKLRTENIMDANEYINIPEERETEQVMSVEDIISGQDFINLENESSDDDTSDVLEK</sequence>